<gene>
    <name evidence="2" type="ORF">BJY01DRAFT_16194</name>
</gene>
<feature type="compositionally biased region" description="Polar residues" evidence="1">
    <location>
        <begin position="415"/>
        <end position="442"/>
    </location>
</feature>
<evidence type="ECO:0000256" key="1">
    <source>
        <dbReference type="SAM" id="MobiDB-lite"/>
    </source>
</evidence>
<organism evidence="2 3">
    <name type="scientific">Aspergillus pseudoustus</name>
    <dbReference type="NCBI Taxonomy" id="1810923"/>
    <lineage>
        <taxon>Eukaryota</taxon>
        <taxon>Fungi</taxon>
        <taxon>Dikarya</taxon>
        <taxon>Ascomycota</taxon>
        <taxon>Pezizomycotina</taxon>
        <taxon>Eurotiomycetes</taxon>
        <taxon>Eurotiomycetidae</taxon>
        <taxon>Eurotiales</taxon>
        <taxon>Aspergillaceae</taxon>
        <taxon>Aspergillus</taxon>
        <taxon>Aspergillus subgen. Nidulantes</taxon>
    </lineage>
</organism>
<dbReference type="InterPro" id="IPR011009">
    <property type="entry name" value="Kinase-like_dom_sf"/>
</dbReference>
<feature type="compositionally biased region" description="Basic and acidic residues" evidence="1">
    <location>
        <begin position="13"/>
        <end position="63"/>
    </location>
</feature>
<protein>
    <recommendedName>
        <fullName evidence="4">Aminoglycoside phosphotransferase domain-containing protein</fullName>
    </recommendedName>
</protein>
<proteinExistence type="predicted"/>
<evidence type="ECO:0008006" key="4">
    <source>
        <dbReference type="Google" id="ProtNLM"/>
    </source>
</evidence>
<dbReference type="Gene3D" id="1.10.510.10">
    <property type="entry name" value="Transferase(Phosphotransferase) domain 1"/>
    <property type="match status" value="1"/>
</dbReference>
<sequence>MSGTSSPDYKALFLKEVELRKREEERRKQEEERRKQEEERRKQEEERRKQEEERRKAAEDQHRQEKRRNQPTTFGEFIRACHALLSRPLKVESPSRSTQGTIPPPTGKYCPTRLRLWEDCAARQQAIYDAVCGYLQPTGQDTPRLFSSLVALEDIGRRFGRRPLSSEQDLESYERFAVEDHVHDVIAELCKIPEACQEFRLGNGVRFDNHANALDEVDPSEEEPSIPPRSRPDQFCIHRVDDNTTTLLTTVEYKPPHKLSVENIRVGLRPMNFWETVVKPDTVPVDEAEKSRYNAEQLTGSALIQEYHAMLQEGVPNSYITNGLAQILLHIPYDDPSTLLYYPCEPNMDVRVEDDQSFQQPNTAIARVLCLCLMSFASPLRDQKWRNRARAGLHTWKTSFDHTRAQIPEEELQRTPPNSGYAGSQATSSEYASSEYLPSSPLNFPAERSRRIPTRSQPGCSPSDVVSGAQRRDSPDPDTNPGTLGRKRGISQVTSSPPTQQSTRQPAHDTHGGQHQQYVVPFCTQRCLLGLQHNGNLDSNCPNVALHRRGQGGSRHPIDMECLVQLLKSQLDEDLDHNCTPFGECGLYGAPFKITCAEFGYTVVGKGTTSRRWKEVFREAAIYQLLRKAQGSAVPVFLGAIDLAQIYFLHGAGEIRHMLLMAWGGESTAKLKPWPALQREISRSKTEIRALGVIHQDPHLDNILWNAELGRAVIIDFHRSAVERRPVKGRLASLKRPMSSPEVRGSKRLRVK</sequence>
<evidence type="ECO:0000313" key="3">
    <source>
        <dbReference type="Proteomes" id="UP001610446"/>
    </source>
</evidence>
<dbReference type="Proteomes" id="UP001610446">
    <property type="component" value="Unassembled WGS sequence"/>
</dbReference>
<dbReference type="EMBL" id="JBFXLU010000117">
    <property type="protein sequence ID" value="KAL2840808.1"/>
    <property type="molecule type" value="Genomic_DNA"/>
</dbReference>
<accession>A0ABR4JP99</accession>
<evidence type="ECO:0000313" key="2">
    <source>
        <dbReference type="EMBL" id="KAL2840808.1"/>
    </source>
</evidence>
<dbReference type="SUPFAM" id="SSF56112">
    <property type="entry name" value="Protein kinase-like (PK-like)"/>
    <property type="match status" value="1"/>
</dbReference>
<feature type="compositionally biased region" description="Low complexity" evidence="1">
    <location>
        <begin position="494"/>
        <end position="505"/>
    </location>
</feature>
<comment type="caution">
    <text evidence="2">The sequence shown here is derived from an EMBL/GenBank/DDBJ whole genome shotgun (WGS) entry which is preliminary data.</text>
</comment>
<reference evidence="2 3" key="1">
    <citation type="submission" date="2024-07" db="EMBL/GenBank/DDBJ databases">
        <title>Section-level genome sequencing and comparative genomics of Aspergillus sections Usti and Cavernicolus.</title>
        <authorList>
            <consortium name="Lawrence Berkeley National Laboratory"/>
            <person name="Nybo J.L."/>
            <person name="Vesth T.C."/>
            <person name="Theobald S."/>
            <person name="Frisvad J.C."/>
            <person name="Larsen T.O."/>
            <person name="Kjaerboelling I."/>
            <person name="Rothschild-Mancinelli K."/>
            <person name="Lyhne E.K."/>
            <person name="Kogle M.E."/>
            <person name="Barry K."/>
            <person name="Clum A."/>
            <person name="Na H."/>
            <person name="Ledsgaard L."/>
            <person name="Lin J."/>
            <person name="Lipzen A."/>
            <person name="Kuo A."/>
            <person name="Riley R."/>
            <person name="Mondo S."/>
            <person name="Labutti K."/>
            <person name="Haridas S."/>
            <person name="Pangalinan J."/>
            <person name="Salamov A.A."/>
            <person name="Simmons B.A."/>
            <person name="Magnuson J.K."/>
            <person name="Chen J."/>
            <person name="Drula E."/>
            <person name="Henrissat B."/>
            <person name="Wiebenga A."/>
            <person name="Lubbers R.J."/>
            <person name="Gomes A.C."/>
            <person name="Makela M.R."/>
            <person name="Stajich J."/>
            <person name="Grigoriev I.V."/>
            <person name="Mortensen U.H."/>
            <person name="De Vries R.P."/>
            <person name="Baker S.E."/>
            <person name="Andersen M.R."/>
        </authorList>
    </citation>
    <scope>NUCLEOTIDE SEQUENCE [LARGE SCALE GENOMIC DNA]</scope>
    <source>
        <strain evidence="2 3">CBS 123904</strain>
    </source>
</reference>
<feature type="region of interest" description="Disordered" evidence="1">
    <location>
        <begin position="1"/>
        <end position="73"/>
    </location>
</feature>
<name>A0ABR4JP99_9EURO</name>
<keyword evidence="3" id="KW-1185">Reference proteome</keyword>
<feature type="region of interest" description="Disordered" evidence="1">
    <location>
        <begin position="214"/>
        <end position="233"/>
    </location>
</feature>
<feature type="region of interest" description="Disordered" evidence="1">
    <location>
        <begin position="733"/>
        <end position="752"/>
    </location>
</feature>
<feature type="compositionally biased region" description="Acidic residues" evidence="1">
    <location>
        <begin position="215"/>
        <end position="224"/>
    </location>
</feature>
<feature type="region of interest" description="Disordered" evidence="1">
    <location>
        <begin position="402"/>
        <end position="513"/>
    </location>
</feature>